<dbReference type="Gene3D" id="3.40.710.10">
    <property type="entry name" value="DD-peptidase/beta-lactamase superfamily"/>
    <property type="match status" value="1"/>
</dbReference>
<accession>A0A0R1ZK80</accession>
<dbReference type="InterPro" id="IPR050789">
    <property type="entry name" value="Diverse_Enzym_Activities"/>
</dbReference>
<dbReference type="GO" id="GO:0016787">
    <property type="term" value="F:hydrolase activity"/>
    <property type="evidence" value="ECO:0007669"/>
    <property type="project" value="UniProtKB-KW"/>
</dbReference>
<dbReference type="Proteomes" id="UP000051679">
    <property type="component" value="Unassembled WGS sequence"/>
</dbReference>
<protein>
    <submittedName>
        <fullName evidence="3">Beta-lactamase family protein</fullName>
    </submittedName>
</protein>
<proteinExistence type="predicted"/>
<evidence type="ECO:0000313" key="4">
    <source>
        <dbReference type="Proteomes" id="UP000051679"/>
    </source>
</evidence>
<dbReference type="PATRIC" id="fig|1291052.5.peg.2241"/>
<gene>
    <name evidence="3" type="ORF">FC18_GL002177</name>
</gene>
<dbReference type="EMBL" id="AYYO01000044">
    <property type="protein sequence ID" value="KRM54762.1"/>
    <property type="molecule type" value="Genomic_DNA"/>
</dbReference>
<dbReference type="PANTHER" id="PTHR43283:SF11">
    <property type="entry name" value="BETA-LACTAMASE-RELATED DOMAIN-CONTAINING PROTEIN"/>
    <property type="match status" value="1"/>
</dbReference>
<evidence type="ECO:0000259" key="2">
    <source>
        <dbReference type="Pfam" id="PF00144"/>
    </source>
</evidence>
<dbReference type="AlphaFoldDB" id="A0A0R1ZK80"/>
<dbReference type="InterPro" id="IPR012338">
    <property type="entry name" value="Beta-lactam/transpept-like"/>
</dbReference>
<dbReference type="PANTHER" id="PTHR43283">
    <property type="entry name" value="BETA-LACTAMASE-RELATED"/>
    <property type="match status" value="1"/>
</dbReference>
<keyword evidence="1" id="KW-0378">Hydrolase</keyword>
<dbReference type="InterPro" id="IPR001466">
    <property type="entry name" value="Beta-lactam-related"/>
</dbReference>
<feature type="domain" description="Beta-lactamase-related" evidence="2">
    <location>
        <begin position="26"/>
        <end position="340"/>
    </location>
</feature>
<evidence type="ECO:0000313" key="3">
    <source>
        <dbReference type="EMBL" id="KRM54762.1"/>
    </source>
</evidence>
<dbReference type="STRING" id="1291052.FC18_GL002177"/>
<organism evidence="3 4">
    <name type="scientific">Lacticaseibacillus sharpeae JCM 1186 = DSM 20505</name>
    <dbReference type="NCBI Taxonomy" id="1291052"/>
    <lineage>
        <taxon>Bacteria</taxon>
        <taxon>Bacillati</taxon>
        <taxon>Bacillota</taxon>
        <taxon>Bacilli</taxon>
        <taxon>Lactobacillales</taxon>
        <taxon>Lactobacillaceae</taxon>
        <taxon>Lacticaseibacillus</taxon>
    </lineage>
</organism>
<evidence type="ECO:0000256" key="1">
    <source>
        <dbReference type="ARBA" id="ARBA00022801"/>
    </source>
</evidence>
<dbReference type="SUPFAM" id="SSF56601">
    <property type="entry name" value="beta-lactamase/transpeptidase-like"/>
    <property type="match status" value="1"/>
</dbReference>
<reference evidence="3 4" key="1">
    <citation type="journal article" date="2015" name="Genome Announc.">
        <title>Expanding the biotechnology potential of lactobacilli through comparative genomics of 213 strains and associated genera.</title>
        <authorList>
            <person name="Sun Z."/>
            <person name="Harris H.M."/>
            <person name="McCann A."/>
            <person name="Guo C."/>
            <person name="Argimon S."/>
            <person name="Zhang W."/>
            <person name="Yang X."/>
            <person name="Jeffery I.B."/>
            <person name="Cooney J.C."/>
            <person name="Kagawa T.F."/>
            <person name="Liu W."/>
            <person name="Song Y."/>
            <person name="Salvetti E."/>
            <person name="Wrobel A."/>
            <person name="Rasinkangas P."/>
            <person name="Parkhill J."/>
            <person name="Rea M.C."/>
            <person name="O'Sullivan O."/>
            <person name="Ritari J."/>
            <person name="Douillard F.P."/>
            <person name="Paul Ross R."/>
            <person name="Yang R."/>
            <person name="Briner A.E."/>
            <person name="Felis G.E."/>
            <person name="de Vos W.M."/>
            <person name="Barrangou R."/>
            <person name="Klaenhammer T.R."/>
            <person name="Caufield P.W."/>
            <person name="Cui Y."/>
            <person name="Zhang H."/>
            <person name="O'Toole P.W."/>
        </authorList>
    </citation>
    <scope>NUCLEOTIDE SEQUENCE [LARGE SCALE GENOMIC DNA]</scope>
    <source>
        <strain evidence="3 4">DSM 20505</strain>
    </source>
</reference>
<comment type="caution">
    <text evidence="3">The sequence shown here is derived from an EMBL/GenBank/DDBJ whole genome shotgun (WGS) entry which is preliminary data.</text>
</comment>
<keyword evidence="4" id="KW-1185">Reference proteome</keyword>
<sequence length="344" mass="37800">MGFEVNQMNELEQINRMAAMVDGPLRHMVSSGVTPGVSYAVIAGKRSYSEYFGNAQIKPTTVPLTANMYYDLASLTKVIGTTPLLLQAVRAGLLQLDQEVRTVLPTFSGGDLTFRELMTHTSGLEGYIPHRDELPPDQLQRALTTQLHVGADRGHVAVYRDFNLLLTGWALEKVYGNVPIQQIITQRVLTPWGIQATFAPDAAASVPTSYTPAAGLRRGVVHDPKSAILGAHSGAAGMFATLPGLVRYVQIAFGNIAQTALAPDWSRQLQRDYTAGQHRSIGYNLRYQAGNPRPWLYHTGYTGTFILFDPTQQLGLIVLSNRVHPYVHEGFLAQRDALIAKFLN</sequence>
<dbReference type="Pfam" id="PF00144">
    <property type="entry name" value="Beta-lactamase"/>
    <property type="match status" value="1"/>
</dbReference>
<name>A0A0R1ZK80_9LACO</name>